<dbReference type="OMA" id="NISVPDC"/>
<dbReference type="OrthoDB" id="416253at2759"/>
<evidence type="ECO:0000256" key="2">
    <source>
        <dbReference type="ARBA" id="ARBA00008156"/>
    </source>
</evidence>
<dbReference type="Pfam" id="PF01011">
    <property type="entry name" value="PQQ"/>
    <property type="match status" value="2"/>
</dbReference>
<dbReference type="EnsemblPlants" id="AUR62020688-RA">
    <property type="protein sequence ID" value="AUR62020688-RA:cds"/>
    <property type="gene ID" value="AUR62020688"/>
</dbReference>
<dbReference type="AlphaFoldDB" id="A0A803LYY7"/>
<feature type="domain" description="Pyrrolo-quinoline quinone repeat" evidence="4">
    <location>
        <begin position="215"/>
        <end position="395"/>
    </location>
</feature>
<evidence type="ECO:0000313" key="5">
    <source>
        <dbReference type="EnsemblPlants" id="AUR62020688-RA:cds"/>
    </source>
</evidence>
<dbReference type="Proteomes" id="UP000596660">
    <property type="component" value="Unplaced"/>
</dbReference>
<dbReference type="GO" id="GO:0016491">
    <property type="term" value="F:oxidoreductase activity"/>
    <property type="evidence" value="ECO:0007669"/>
    <property type="project" value="UniProtKB-KW"/>
</dbReference>
<dbReference type="GeneID" id="110710389"/>
<keyword evidence="3" id="KW-0560">Oxidoreductase</keyword>
<accession>A0A803LYY7</accession>
<dbReference type="PANTHER" id="PTHR32303:SF10">
    <property type="entry name" value="OUTER MEMBRANE PROTEIN ASSEMBLY FACTOR BAMB"/>
    <property type="match status" value="1"/>
</dbReference>
<evidence type="ECO:0000256" key="3">
    <source>
        <dbReference type="ARBA" id="ARBA00023002"/>
    </source>
</evidence>
<proteinExistence type="inferred from homology"/>
<reference evidence="5" key="2">
    <citation type="submission" date="2021-03" db="UniProtKB">
        <authorList>
            <consortium name="EnsemblPlants"/>
        </authorList>
    </citation>
    <scope>IDENTIFICATION</scope>
</reference>
<protein>
    <recommendedName>
        <fullName evidence="4">Pyrrolo-quinoline quinone repeat domain-containing protein</fullName>
    </recommendedName>
</protein>
<comment type="cofactor">
    <cofactor evidence="1">
        <name>pyrroloquinoline quinone</name>
        <dbReference type="ChEBI" id="CHEBI:58442"/>
    </cofactor>
</comment>
<dbReference type="RefSeq" id="XP_021744372.1">
    <property type="nucleotide sequence ID" value="XM_021888680.1"/>
</dbReference>
<comment type="similarity">
    <text evidence="2">Belongs to the bacterial PQQ dehydrogenase family.</text>
</comment>
<dbReference type="KEGG" id="cqi:110710389"/>
<gene>
    <name evidence="5" type="primary">LOC110710389</name>
</gene>
<evidence type="ECO:0000313" key="6">
    <source>
        <dbReference type="Proteomes" id="UP000596660"/>
    </source>
</evidence>
<dbReference type="SMART" id="SM00564">
    <property type="entry name" value="PQQ"/>
    <property type="match status" value="5"/>
</dbReference>
<dbReference type="Gramene" id="AUR62020688-RA">
    <property type="protein sequence ID" value="AUR62020688-RA:cds"/>
    <property type="gene ID" value="AUR62020688"/>
</dbReference>
<dbReference type="InterPro" id="IPR011047">
    <property type="entry name" value="Quinoprotein_ADH-like_sf"/>
</dbReference>
<feature type="domain" description="Pyrrolo-quinoline quinone repeat" evidence="4">
    <location>
        <begin position="42"/>
        <end position="115"/>
    </location>
</feature>
<dbReference type="SUPFAM" id="SSF50998">
    <property type="entry name" value="Quinoprotein alcohol dehydrogenase-like"/>
    <property type="match status" value="1"/>
</dbReference>
<dbReference type="Gene3D" id="2.140.10.10">
    <property type="entry name" value="Quinoprotein alcohol dehydrogenase-like superfamily"/>
    <property type="match status" value="1"/>
</dbReference>
<sequence>MISLFNFFDLKMARRLSNSSILLLPIAFLWILVTVNSSLENWPNHGGDLQNMRYASKETKISPKTVQNMKLKWKFEAQNDITATPAIYNGILYFPSWDGYVYAVKASSGSLVWKQFIQGLTGIPSTGLVVNVNVTVARATPTVAPDLGLLIVGLYGPSCVLGLRINDGSLVWMTKLDAHNDSLITMSGTYYNRAFYVGVSSLEEERSIEECCHFRGSFVKIDAKTGVILWKTYMLPNNNGQRGEYAGAAIWGSSPPIDAPRKLVYIATGNLYSAPQRIRDCSERENNQTFPTNTTSCVEPENHSNSFLALELDTGNIKWYHQIGGYDVWFFACHNISSSPDCPPGPNPDADFAEAPMLLTVNINSTRRDIAVATQKSGFTWALDRDTGDLVWSTEAGPGGLGGGGIWGSATDGKRVYTNIANTDQQNFVLRPSNKNTTAGGWVAMEAPTGKVLWSLGNPSNASAQGPVTVANGVVFAGSTNNVTGPIYAIDAKVGNILWSYDTGATIYGGVSVSDGCIYFGHGYKVGLGYFNPAFSTGKSLFCFCVDKD</sequence>
<reference evidence="5" key="1">
    <citation type="journal article" date="2017" name="Nature">
        <title>The genome of Chenopodium quinoa.</title>
        <authorList>
            <person name="Jarvis D.E."/>
            <person name="Ho Y.S."/>
            <person name="Lightfoot D.J."/>
            <person name="Schmoeckel S.M."/>
            <person name="Li B."/>
            <person name="Borm T.J.A."/>
            <person name="Ohyanagi H."/>
            <person name="Mineta K."/>
            <person name="Michell C.T."/>
            <person name="Saber N."/>
            <person name="Kharbatia N.M."/>
            <person name="Rupper R.R."/>
            <person name="Sharp A.R."/>
            <person name="Dally N."/>
            <person name="Boughton B.A."/>
            <person name="Woo Y.H."/>
            <person name="Gao G."/>
            <person name="Schijlen E.G.W.M."/>
            <person name="Guo X."/>
            <person name="Momin A.A."/>
            <person name="Negrao S."/>
            <person name="Al-Babili S."/>
            <person name="Gehring C."/>
            <person name="Roessner U."/>
            <person name="Jung C."/>
            <person name="Murphy K."/>
            <person name="Arold S.T."/>
            <person name="Gojobori T."/>
            <person name="van der Linden C.G."/>
            <person name="van Loo E.N."/>
            <person name="Jellen E.N."/>
            <person name="Maughan P.J."/>
            <person name="Tester M."/>
        </authorList>
    </citation>
    <scope>NUCLEOTIDE SEQUENCE [LARGE SCALE GENOMIC DNA]</scope>
    <source>
        <strain evidence="5">cv. PI 614886</strain>
    </source>
</reference>
<dbReference type="InterPro" id="IPR018391">
    <property type="entry name" value="PQQ_b-propeller_rpt"/>
</dbReference>
<evidence type="ECO:0000259" key="4">
    <source>
        <dbReference type="Pfam" id="PF01011"/>
    </source>
</evidence>
<evidence type="ECO:0000256" key="1">
    <source>
        <dbReference type="ARBA" id="ARBA00001931"/>
    </source>
</evidence>
<organism evidence="5 6">
    <name type="scientific">Chenopodium quinoa</name>
    <name type="common">Quinoa</name>
    <dbReference type="NCBI Taxonomy" id="63459"/>
    <lineage>
        <taxon>Eukaryota</taxon>
        <taxon>Viridiplantae</taxon>
        <taxon>Streptophyta</taxon>
        <taxon>Embryophyta</taxon>
        <taxon>Tracheophyta</taxon>
        <taxon>Spermatophyta</taxon>
        <taxon>Magnoliopsida</taxon>
        <taxon>eudicotyledons</taxon>
        <taxon>Gunneridae</taxon>
        <taxon>Pentapetalae</taxon>
        <taxon>Caryophyllales</taxon>
        <taxon>Chenopodiaceae</taxon>
        <taxon>Chenopodioideae</taxon>
        <taxon>Atripliceae</taxon>
        <taxon>Chenopodium</taxon>
    </lineage>
</organism>
<keyword evidence="6" id="KW-1185">Reference proteome</keyword>
<dbReference type="InterPro" id="IPR002372">
    <property type="entry name" value="PQQ_rpt_dom"/>
</dbReference>
<dbReference type="PANTHER" id="PTHR32303">
    <property type="entry name" value="QUINOPROTEIN ALCOHOL DEHYDROGENASE (CYTOCHROME C)"/>
    <property type="match status" value="1"/>
</dbReference>
<name>A0A803LYY7_CHEQI</name>